<feature type="compositionally biased region" description="Basic and acidic residues" evidence="1">
    <location>
        <begin position="217"/>
        <end position="244"/>
    </location>
</feature>
<accession>A0ABR1RP11</accession>
<evidence type="ECO:0000313" key="2">
    <source>
        <dbReference type="EMBL" id="KAK8016693.1"/>
    </source>
</evidence>
<sequence>MNLSLTQTIGQRVGGGVGVVAIHVILQRDLGREPVVVDELLHDALLRVPVLVDEDDLAPVPVAVVAARAGDAPALDRVGARVAVGRVRVVRDGQLDALGAQGEAGAVHAEGVDDALLQVRLGHVLAVAQEGALREHFQDARGRVVDGRVEDLFEACRELGLVAGDYVAHLAGDVGPGDEFVVDPLRQPARPRRDGSREGHEADDGGHGLVEVLHGGDVVRGRDAEVRDDARQGQADDARGEGDGRVDRVHVAVPVLDRDQAVPRRQLDGQARLAGVAEVVEAAGESGWTGTSYQKKLGAPNDCARAWTLFDWAAVTLALAQAARNLSRSSFVQVSADRVSAGHEVAPLASGDMEPFFPTPGAAEEEAAAAAIWGMTGVAVTWCRADIAARRVVERMLG</sequence>
<evidence type="ECO:0000313" key="3">
    <source>
        <dbReference type="Proteomes" id="UP001444661"/>
    </source>
</evidence>
<comment type="caution">
    <text evidence="2">The sequence shown here is derived from an EMBL/GenBank/DDBJ whole genome shotgun (WGS) entry which is preliminary data.</text>
</comment>
<reference evidence="2 3" key="1">
    <citation type="submission" date="2023-01" db="EMBL/GenBank/DDBJ databases">
        <title>Analysis of 21 Apiospora genomes using comparative genomics revels a genus with tremendous synthesis potential of carbohydrate active enzymes and secondary metabolites.</title>
        <authorList>
            <person name="Sorensen T."/>
        </authorList>
    </citation>
    <scope>NUCLEOTIDE SEQUENCE [LARGE SCALE GENOMIC DNA]</scope>
    <source>
        <strain evidence="2 3">CBS 33761</strain>
    </source>
</reference>
<organism evidence="2 3">
    <name type="scientific">Apiospora rasikravindrae</name>
    <dbReference type="NCBI Taxonomy" id="990691"/>
    <lineage>
        <taxon>Eukaryota</taxon>
        <taxon>Fungi</taxon>
        <taxon>Dikarya</taxon>
        <taxon>Ascomycota</taxon>
        <taxon>Pezizomycotina</taxon>
        <taxon>Sordariomycetes</taxon>
        <taxon>Xylariomycetidae</taxon>
        <taxon>Amphisphaeriales</taxon>
        <taxon>Apiosporaceae</taxon>
        <taxon>Apiospora</taxon>
    </lineage>
</organism>
<feature type="region of interest" description="Disordered" evidence="1">
    <location>
        <begin position="178"/>
        <end position="244"/>
    </location>
</feature>
<evidence type="ECO:0000256" key="1">
    <source>
        <dbReference type="SAM" id="MobiDB-lite"/>
    </source>
</evidence>
<proteinExistence type="predicted"/>
<feature type="compositionally biased region" description="Basic and acidic residues" evidence="1">
    <location>
        <begin position="191"/>
        <end position="206"/>
    </location>
</feature>
<dbReference type="EMBL" id="JAQQWK010000014">
    <property type="protein sequence ID" value="KAK8016693.1"/>
    <property type="molecule type" value="Genomic_DNA"/>
</dbReference>
<dbReference type="Proteomes" id="UP001444661">
    <property type="component" value="Unassembled WGS sequence"/>
</dbReference>
<keyword evidence="3" id="KW-1185">Reference proteome</keyword>
<gene>
    <name evidence="2" type="ORF">PG993_014882</name>
</gene>
<protein>
    <submittedName>
        <fullName evidence="2">Uncharacterized protein</fullName>
    </submittedName>
</protein>
<name>A0ABR1RP11_9PEZI</name>